<dbReference type="Pfam" id="PF19842">
    <property type="entry name" value="YqeC"/>
    <property type="match status" value="1"/>
</dbReference>
<reference evidence="2" key="1">
    <citation type="submission" date="2015-07" db="EMBL/GenBank/DDBJ databases">
        <title>Draft Genome Sequences of Anaerolinea thermolimosa IMO-1, Bellilinea caldifistulae GOMI-1, Leptolinea tardivitalis YMTK-2, Levilinea saccharolytica KIBI-1,Longilinea arvoryzae KOME-1, Previously Described as Members of the Anaerolineaceae (Chloroflexi).</title>
        <authorList>
            <person name="Sekiguchi Y."/>
            <person name="Ohashi A."/>
            <person name="Matsuura N."/>
            <person name="Tourlousse M.D."/>
        </authorList>
    </citation>
    <scope>NUCLEOTIDE SEQUENCE [LARGE SCALE GENOMIC DNA]</scope>
    <source>
        <strain evidence="2">KOME-1</strain>
    </source>
</reference>
<dbReference type="OrthoDB" id="9797742at2"/>
<dbReference type="InterPro" id="IPR029044">
    <property type="entry name" value="Nucleotide-diphossugar_trans"/>
</dbReference>
<dbReference type="STRING" id="360412.LARV_02471"/>
<dbReference type="AlphaFoldDB" id="A0A0S7BGM4"/>
<dbReference type="NCBIfam" id="TIGR03172">
    <property type="entry name" value="selenium cofactor biosynthesis protein YqeC"/>
    <property type="match status" value="1"/>
</dbReference>
<dbReference type="GO" id="GO:0016779">
    <property type="term" value="F:nucleotidyltransferase activity"/>
    <property type="evidence" value="ECO:0007669"/>
    <property type="project" value="UniProtKB-ARBA"/>
</dbReference>
<sequence>MRGDGMNLRRALRLDRPACVAIVGAGGKTSAMFRLARELPPPVIVTTTTHIGVWQTQEGDRWVQGLDAFAESGAVEHGVTIVTGREIKNERVNGLAADELDHLHALAKEKGWSLLIEADGSKGLPLKAPGETEPVIPAWAETVVVVAGLTGLGKPCNNAYIHRPEIFSELSGLPPNEPVGEEALVKVLLHPSGGLKGIPQNTRRVVLLNQANDPSLMAAASRMSEPLLGSYDVVMTGGLKNKIEEEILAAREPIAAVILAAGGSTRLGTPKSELLFHGKNFLENVIQCGFDAGLKPVVVVTNNAYSQSINQNQYPNIILLNNPIRQSGQSTSIRLGIQSLPQNIGGAVFLLCDQPQIPAQLVHNLVERHARMHAPVIAPRVGDKCANPILFDRCTFADLLALEGDTGGRSLFSKYPIETVPWSDGNILLDVDTFEDFDRLRKLE</sequence>
<evidence type="ECO:0000313" key="3">
    <source>
        <dbReference type="Proteomes" id="UP000055060"/>
    </source>
</evidence>
<proteinExistence type="predicted"/>
<dbReference type="SUPFAM" id="SSF53448">
    <property type="entry name" value="Nucleotide-diphospho-sugar transferases"/>
    <property type="match status" value="1"/>
</dbReference>
<evidence type="ECO:0000313" key="2">
    <source>
        <dbReference type="EMBL" id="GAP14697.1"/>
    </source>
</evidence>
<protein>
    <submittedName>
        <fullName evidence="2">Probable selenium-dependent hydroxylase accessory protein YqeC</fullName>
    </submittedName>
</protein>
<dbReference type="CDD" id="cd04182">
    <property type="entry name" value="GT_2_like_f"/>
    <property type="match status" value="1"/>
</dbReference>
<dbReference type="EMBL" id="DF967972">
    <property type="protein sequence ID" value="GAP14697.1"/>
    <property type="molecule type" value="Genomic_DNA"/>
</dbReference>
<dbReference type="Pfam" id="PF12804">
    <property type="entry name" value="NTP_transf_3"/>
    <property type="match status" value="1"/>
</dbReference>
<gene>
    <name evidence="2" type="ORF">LARV_02471</name>
</gene>
<organism evidence="2">
    <name type="scientific">Longilinea arvoryzae</name>
    <dbReference type="NCBI Taxonomy" id="360412"/>
    <lineage>
        <taxon>Bacteria</taxon>
        <taxon>Bacillati</taxon>
        <taxon>Chloroflexota</taxon>
        <taxon>Anaerolineae</taxon>
        <taxon>Anaerolineales</taxon>
        <taxon>Anaerolineaceae</taxon>
        <taxon>Longilinea</taxon>
    </lineage>
</organism>
<dbReference type="PANTHER" id="PTHR43777:SF1">
    <property type="entry name" value="MOLYBDENUM COFACTOR CYTIDYLYLTRANSFERASE"/>
    <property type="match status" value="1"/>
</dbReference>
<dbReference type="InterPro" id="IPR017587">
    <property type="entry name" value="YqeC"/>
</dbReference>
<dbReference type="Proteomes" id="UP000055060">
    <property type="component" value="Unassembled WGS sequence"/>
</dbReference>
<accession>A0A0S7BGM4</accession>
<keyword evidence="3" id="KW-1185">Reference proteome</keyword>
<dbReference type="InterPro" id="IPR025877">
    <property type="entry name" value="MobA-like_NTP_Trfase"/>
</dbReference>
<feature type="domain" description="MobA-like NTP transferase" evidence="1">
    <location>
        <begin position="256"/>
        <end position="415"/>
    </location>
</feature>
<dbReference type="Gene3D" id="3.90.550.10">
    <property type="entry name" value="Spore Coat Polysaccharide Biosynthesis Protein SpsA, Chain A"/>
    <property type="match status" value="1"/>
</dbReference>
<dbReference type="PANTHER" id="PTHR43777">
    <property type="entry name" value="MOLYBDENUM COFACTOR CYTIDYLYLTRANSFERASE"/>
    <property type="match status" value="1"/>
</dbReference>
<evidence type="ECO:0000259" key="1">
    <source>
        <dbReference type="Pfam" id="PF12804"/>
    </source>
</evidence>
<name>A0A0S7BGM4_9CHLR</name>